<keyword evidence="4 7" id="KW-0413">Isomerase</keyword>
<organism evidence="11 12">
    <name type="scientific">Marinilactibacillus psychrotolerans</name>
    <dbReference type="NCBI Taxonomy" id="191770"/>
    <lineage>
        <taxon>Bacteria</taxon>
        <taxon>Bacillati</taxon>
        <taxon>Bacillota</taxon>
        <taxon>Bacilli</taxon>
        <taxon>Lactobacillales</taxon>
        <taxon>Carnobacteriaceae</taxon>
        <taxon>Marinilactibacillus</taxon>
    </lineage>
</organism>
<proteinExistence type="inferred from homology"/>
<dbReference type="Pfam" id="PF00849">
    <property type="entry name" value="PseudoU_synth_2"/>
    <property type="match status" value="1"/>
</dbReference>
<evidence type="ECO:0000256" key="4">
    <source>
        <dbReference type="ARBA" id="ARBA00023235"/>
    </source>
</evidence>
<evidence type="ECO:0000313" key="9">
    <source>
        <dbReference type="EMBL" id="GEQ34962.1"/>
    </source>
</evidence>
<feature type="active site" evidence="5">
    <location>
        <position position="137"/>
    </location>
</feature>
<dbReference type="GeneID" id="96910642"/>
<evidence type="ECO:0000313" key="11">
    <source>
        <dbReference type="EMBL" id="TLQ08676.1"/>
    </source>
</evidence>
<feature type="domain" description="RNA-binding S4" evidence="8">
    <location>
        <begin position="14"/>
        <end position="78"/>
    </location>
</feature>
<dbReference type="GO" id="GO:0003723">
    <property type="term" value="F:RNA binding"/>
    <property type="evidence" value="ECO:0007669"/>
    <property type="project" value="UniProtKB-KW"/>
</dbReference>
<dbReference type="Proteomes" id="UP001625374">
    <property type="component" value="Unassembled WGS sequence"/>
</dbReference>
<dbReference type="EMBL" id="JBGQQK010000001">
    <property type="protein sequence ID" value="MFL2101714.1"/>
    <property type="molecule type" value="Genomic_DNA"/>
</dbReference>
<dbReference type="STRING" id="191770.SAMN04488013_10387"/>
<reference evidence="10 13" key="3">
    <citation type="submission" date="2024-08" db="EMBL/GenBank/DDBJ databases">
        <authorList>
            <person name="Arias E."/>
        </authorList>
    </citation>
    <scope>NUCLEOTIDE SEQUENCE [LARGE SCALE GENOMIC DNA]</scope>
    <source>
        <strain evidence="10 13">FAM 24106</strain>
    </source>
</reference>
<name>A0A511GYP3_9LACT</name>
<dbReference type="GO" id="GO:0000455">
    <property type="term" value="P:enzyme-directed rRNA pseudouridine synthesis"/>
    <property type="evidence" value="ECO:0007669"/>
    <property type="project" value="TreeGrafter"/>
</dbReference>
<dbReference type="InterPro" id="IPR002942">
    <property type="entry name" value="S4_RNA-bd"/>
</dbReference>
<evidence type="ECO:0000256" key="2">
    <source>
        <dbReference type="ARBA" id="ARBA00010876"/>
    </source>
</evidence>
<dbReference type="PANTHER" id="PTHR21600:SF44">
    <property type="entry name" value="RIBOSOMAL LARGE SUBUNIT PSEUDOURIDINE SYNTHASE D"/>
    <property type="match status" value="1"/>
</dbReference>
<dbReference type="InterPro" id="IPR006224">
    <property type="entry name" value="PsdUridine_synth_RluA-like_CS"/>
</dbReference>
<dbReference type="SMART" id="SM00363">
    <property type="entry name" value="S4"/>
    <property type="match status" value="1"/>
</dbReference>
<dbReference type="EC" id="5.4.99.-" evidence="7"/>
<dbReference type="Gene3D" id="3.30.2350.10">
    <property type="entry name" value="Pseudouridine synthase"/>
    <property type="match status" value="1"/>
</dbReference>
<dbReference type="OrthoDB" id="9807829at2"/>
<dbReference type="EMBL" id="BKBI01000003">
    <property type="protein sequence ID" value="GEQ34962.1"/>
    <property type="molecule type" value="Genomic_DNA"/>
</dbReference>
<protein>
    <recommendedName>
        <fullName evidence="7">Pseudouridine synthase</fullName>
        <ecNumber evidence="7">5.4.99.-</ecNumber>
    </recommendedName>
</protein>
<dbReference type="NCBIfam" id="TIGR00005">
    <property type="entry name" value="rluA_subfam"/>
    <property type="match status" value="1"/>
</dbReference>
<comment type="caution">
    <text evidence="11">The sequence shown here is derived from an EMBL/GenBank/DDBJ whole genome shotgun (WGS) entry which is preliminary data.</text>
</comment>
<dbReference type="CDD" id="cd00165">
    <property type="entry name" value="S4"/>
    <property type="match status" value="1"/>
</dbReference>
<keyword evidence="3 6" id="KW-0694">RNA-binding</keyword>
<dbReference type="GO" id="GO:0120159">
    <property type="term" value="F:rRNA pseudouridine synthase activity"/>
    <property type="evidence" value="ECO:0007669"/>
    <property type="project" value="UniProtKB-ARBA"/>
</dbReference>
<keyword evidence="13" id="KW-1185">Reference proteome</keyword>
<dbReference type="Gene3D" id="3.10.290.10">
    <property type="entry name" value="RNA-binding S4 domain"/>
    <property type="match status" value="1"/>
</dbReference>
<dbReference type="CDD" id="cd02869">
    <property type="entry name" value="PseudoU_synth_RluA_like"/>
    <property type="match status" value="1"/>
</dbReference>
<dbReference type="PANTHER" id="PTHR21600">
    <property type="entry name" value="MITOCHONDRIAL RNA PSEUDOURIDINE SYNTHASE"/>
    <property type="match status" value="1"/>
</dbReference>
<dbReference type="Pfam" id="PF01479">
    <property type="entry name" value="S4"/>
    <property type="match status" value="1"/>
</dbReference>
<evidence type="ECO:0000256" key="1">
    <source>
        <dbReference type="ARBA" id="ARBA00000073"/>
    </source>
</evidence>
<comment type="similarity">
    <text evidence="2 7">Belongs to the pseudouridine synthase RluA family.</text>
</comment>
<comment type="function">
    <text evidence="7">Responsible for synthesis of pseudouridine from uracil.</text>
</comment>
<dbReference type="InterPro" id="IPR020103">
    <property type="entry name" value="PsdUridine_synth_cat_dom_sf"/>
</dbReference>
<dbReference type="SUPFAM" id="SSF55174">
    <property type="entry name" value="Alpha-L RNA-binding motif"/>
    <property type="match status" value="1"/>
</dbReference>
<evidence type="ECO:0000256" key="5">
    <source>
        <dbReference type="PIRSR" id="PIRSR606225-1"/>
    </source>
</evidence>
<dbReference type="FunFam" id="3.30.2350.10:FF:000006">
    <property type="entry name" value="Pseudouridine synthase"/>
    <property type="match status" value="1"/>
</dbReference>
<evidence type="ECO:0000313" key="12">
    <source>
        <dbReference type="Proteomes" id="UP000307201"/>
    </source>
</evidence>
<reference evidence="9" key="2">
    <citation type="submission" date="2019-08" db="EMBL/GenBank/DDBJ databases">
        <title>Marinilactibacillus psychrotolerans M13-2T whole genome sequencing project.</title>
        <authorList>
            <person name="Ishikawa M."/>
            <person name="Suzuki T."/>
            <person name="Matsutani M."/>
        </authorList>
    </citation>
    <scope>NUCLEOTIDE SEQUENCE</scope>
    <source>
        <strain evidence="9">M13-2T</strain>
    </source>
</reference>
<accession>A0A511GYP3</accession>
<dbReference type="Proteomes" id="UP000887127">
    <property type="component" value="Unassembled WGS sequence"/>
</dbReference>
<dbReference type="PROSITE" id="PS01129">
    <property type="entry name" value="PSI_RLU"/>
    <property type="match status" value="1"/>
</dbReference>
<dbReference type="InterPro" id="IPR036986">
    <property type="entry name" value="S4_RNA-bd_sf"/>
</dbReference>
<comment type="catalytic activity">
    <reaction evidence="1 7">
        <text>a uridine in RNA = a pseudouridine in RNA</text>
        <dbReference type="Rhea" id="RHEA:48348"/>
        <dbReference type="Rhea" id="RHEA-COMP:12068"/>
        <dbReference type="Rhea" id="RHEA-COMP:12069"/>
        <dbReference type="ChEBI" id="CHEBI:65314"/>
        <dbReference type="ChEBI" id="CHEBI:65315"/>
    </reaction>
</comment>
<dbReference type="RefSeq" id="WP_091760265.1">
    <property type="nucleotide sequence ID" value="NZ_BJVX01000003.1"/>
</dbReference>
<reference evidence="11 12" key="1">
    <citation type="submission" date="2019-05" db="EMBL/GenBank/DDBJ databases">
        <title>The metagenome of a microbial culture collection derived from dairy environment covers the genomic content of the human microbiome.</title>
        <authorList>
            <person name="Roder T."/>
            <person name="Wuthrich D."/>
            <person name="Sattari Z."/>
            <person name="Von Ah U."/>
            <person name="Bar C."/>
            <person name="Ronchi F."/>
            <person name="Macpherson A.J."/>
            <person name="Ganal-Vonarburg S.C."/>
            <person name="Bruggmann R."/>
            <person name="Vergeres G."/>
        </authorList>
    </citation>
    <scope>NUCLEOTIDE SEQUENCE [LARGE SCALE GENOMIC DNA]</scope>
    <source>
        <strain evidence="11 12">FAM 24235</strain>
    </source>
</reference>
<evidence type="ECO:0000256" key="7">
    <source>
        <dbReference type="RuleBase" id="RU362028"/>
    </source>
</evidence>
<gene>
    <name evidence="9" type="primary">rluD_2</name>
    <name evidence="10" type="ORF">ACEN37_00455</name>
    <name evidence="11" type="ORF">FEZ48_03255</name>
    <name evidence="9" type="ORF">M132T_04700</name>
</gene>
<evidence type="ECO:0000256" key="6">
    <source>
        <dbReference type="PROSITE-ProRule" id="PRU00182"/>
    </source>
</evidence>
<evidence type="ECO:0000313" key="10">
    <source>
        <dbReference type="EMBL" id="MFL2101714.1"/>
    </source>
</evidence>
<dbReference type="AlphaFoldDB" id="A0A511GYP3"/>
<dbReference type="InterPro" id="IPR050188">
    <property type="entry name" value="RluA_PseudoU_synthase"/>
</dbReference>
<dbReference type="EMBL" id="VBTE01000006">
    <property type="protein sequence ID" value="TLQ08676.1"/>
    <property type="molecule type" value="Genomic_DNA"/>
</dbReference>
<evidence type="ECO:0000259" key="8">
    <source>
        <dbReference type="SMART" id="SM00363"/>
    </source>
</evidence>
<dbReference type="SUPFAM" id="SSF55120">
    <property type="entry name" value="Pseudouridine synthase"/>
    <property type="match status" value="1"/>
</dbReference>
<dbReference type="InterPro" id="IPR006225">
    <property type="entry name" value="PsdUridine_synth_RluC/D"/>
</dbReference>
<dbReference type="PROSITE" id="PS50889">
    <property type="entry name" value="S4"/>
    <property type="match status" value="1"/>
</dbReference>
<sequence length="301" mass="33878">MQDHYSFTNEGLNERIDKFITDKITDASRSQIQSWIKAGLVTVNDSSVKANYKLQPEDKIEITIPEPEVIDAKPEDINIEIIYEDQDVVVVNKPQGMVVHPSIGHSSGTLVNALLYHTKDLSGINGKIRPGIVHRIDKDTSGLLMVAKNDVAHEKLSEQLKDKKAQREYIALVHGLIHHDKGTIDAPIGRDSGNRKKYAVVDNGKPSVTHFEVIERFNKFTLIKLILETGRTHQIRVHMNYIEHPLAGDPIYGPRKTIKGNGQFLHAETLGFTHPTTGKEMKFSSAIPEIFKETLEILRKQ</sequence>
<dbReference type="Proteomes" id="UP000307201">
    <property type="component" value="Unassembled WGS sequence"/>
</dbReference>
<dbReference type="InterPro" id="IPR006145">
    <property type="entry name" value="PsdUridine_synth_RsuA/RluA"/>
</dbReference>
<evidence type="ECO:0000256" key="3">
    <source>
        <dbReference type="ARBA" id="ARBA00022884"/>
    </source>
</evidence>
<evidence type="ECO:0000313" key="13">
    <source>
        <dbReference type="Proteomes" id="UP001625374"/>
    </source>
</evidence>